<feature type="transmembrane region" description="Helical" evidence="2">
    <location>
        <begin position="175"/>
        <end position="194"/>
    </location>
</feature>
<dbReference type="Proteomes" id="UP000041254">
    <property type="component" value="Unassembled WGS sequence"/>
</dbReference>
<feature type="region of interest" description="Disordered" evidence="1">
    <location>
        <begin position="463"/>
        <end position="492"/>
    </location>
</feature>
<keyword evidence="2" id="KW-1133">Transmembrane helix</keyword>
<name>A0A0G4FLJ3_VITBC</name>
<keyword evidence="4" id="KW-1185">Reference proteome</keyword>
<reference evidence="3 4" key="1">
    <citation type="submission" date="2014-11" db="EMBL/GenBank/DDBJ databases">
        <authorList>
            <person name="Zhu J."/>
            <person name="Qi W."/>
            <person name="Song R."/>
        </authorList>
    </citation>
    <scope>NUCLEOTIDE SEQUENCE [LARGE SCALE GENOMIC DNA]</scope>
</reference>
<dbReference type="InParanoid" id="A0A0G4FLJ3"/>
<accession>A0A0G4FLJ3</accession>
<dbReference type="AlphaFoldDB" id="A0A0G4FLJ3"/>
<keyword evidence="2" id="KW-0472">Membrane</keyword>
<feature type="transmembrane region" description="Helical" evidence="2">
    <location>
        <begin position="140"/>
        <end position="163"/>
    </location>
</feature>
<dbReference type="VEuPathDB" id="CryptoDB:Vbra_385"/>
<feature type="transmembrane region" description="Helical" evidence="2">
    <location>
        <begin position="266"/>
        <end position="287"/>
    </location>
</feature>
<feature type="transmembrane region" description="Helical" evidence="2">
    <location>
        <begin position="46"/>
        <end position="72"/>
    </location>
</feature>
<sequence>MGAFKGCKAAYWSVAVLAILKWFFLRAITLVNLSPAAADSHLDQPLLLTFLTFLPTTALSTVLVVWLLWWWWWCAPLEEGDRPRPPQGPPVASAASATMVASAAGVPPGTPEIAIVERGLLSSPMAHGARLSLAEAVCRMLWLGFMPAVLDALATVMLLYAFVRLPNGLFSLLRSSLLVFVPICCQCVLHAGVLTRMQHVGGWVVAAGLALAAYTAVFEQPATAGAGVGVVLALAAGLMQAVHVVWEAVCYEQLLDPNEAEGLRSVVFVCLEGFWSMGMVVVVMFVVPLHTRVDLWHTAVLGFHNEALLLCAGGFTLLAAMHLYTVFCCYDQAAGHRCLAELLTTLAMYGLDELLWRYYGYEGYGPIFVHSVDMAFKIVGVGLVTAGTMLYAECASIRDCCPLTLPPPRPAPLHIPDNHMFAPNAPPPCTANSSSGSGSEEALARVGQQLQRPVRNLIRFLRDGHPPESMTRATSLQEPILPRGGGEDHDHDQGREIYEALAGELRGPDGGSGNGDAVTPRTADAVLERPHGQWRPHVPVTYVANTYANTPRAGTGHHSGTQQ</sequence>
<organism evidence="3 4">
    <name type="scientific">Vitrella brassicaformis (strain CCMP3155)</name>
    <dbReference type="NCBI Taxonomy" id="1169540"/>
    <lineage>
        <taxon>Eukaryota</taxon>
        <taxon>Sar</taxon>
        <taxon>Alveolata</taxon>
        <taxon>Colpodellida</taxon>
        <taxon>Vitrellaceae</taxon>
        <taxon>Vitrella</taxon>
    </lineage>
</organism>
<proteinExistence type="predicted"/>
<protein>
    <submittedName>
        <fullName evidence="3">Uncharacterized protein</fullName>
    </submittedName>
</protein>
<dbReference type="GO" id="GO:0016020">
    <property type="term" value="C:membrane"/>
    <property type="evidence" value="ECO:0007669"/>
    <property type="project" value="TreeGrafter"/>
</dbReference>
<feature type="transmembrane region" description="Helical" evidence="2">
    <location>
        <begin position="200"/>
        <end position="217"/>
    </location>
</feature>
<evidence type="ECO:0000313" key="3">
    <source>
        <dbReference type="EMBL" id="CEM14789.1"/>
    </source>
</evidence>
<feature type="transmembrane region" description="Helical" evidence="2">
    <location>
        <begin position="307"/>
        <end position="327"/>
    </location>
</feature>
<dbReference type="PANTHER" id="PTHR13146">
    <property type="match status" value="1"/>
</dbReference>
<evidence type="ECO:0000256" key="1">
    <source>
        <dbReference type="SAM" id="MobiDB-lite"/>
    </source>
</evidence>
<evidence type="ECO:0000256" key="2">
    <source>
        <dbReference type="SAM" id="Phobius"/>
    </source>
</evidence>
<feature type="transmembrane region" description="Helical" evidence="2">
    <location>
        <begin position="12"/>
        <end position="34"/>
    </location>
</feature>
<keyword evidence="2" id="KW-0812">Transmembrane</keyword>
<dbReference type="EMBL" id="CDMY01000458">
    <property type="protein sequence ID" value="CEM14789.1"/>
    <property type="molecule type" value="Genomic_DNA"/>
</dbReference>
<feature type="transmembrane region" description="Helical" evidence="2">
    <location>
        <begin position="224"/>
        <end position="246"/>
    </location>
</feature>
<evidence type="ECO:0000313" key="4">
    <source>
        <dbReference type="Proteomes" id="UP000041254"/>
    </source>
</evidence>
<gene>
    <name evidence="3" type="ORF">Vbra_385</name>
</gene>